<dbReference type="InterPro" id="IPR008936">
    <property type="entry name" value="Rho_GTPase_activation_prot"/>
</dbReference>
<protein>
    <submittedName>
        <fullName evidence="3">RhoGAP domain containing protein</fullName>
    </submittedName>
</protein>
<name>K2H1D6_ENTNP</name>
<dbReference type="RefSeq" id="XP_008857582.1">
    <property type="nucleotide sequence ID" value="XM_008859360.1"/>
</dbReference>
<reference evidence="3 4" key="1">
    <citation type="submission" date="2011-11" db="EMBL/GenBank/DDBJ databases">
        <authorList>
            <person name="Hannick L."/>
            <person name="Karamycheva S."/>
            <person name="Lorenzi H."/>
            <person name="Caler E."/>
        </authorList>
    </citation>
    <scope>NUCLEOTIDE SEQUENCE [LARGE SCALE GENOMIC DNA]</scope>
    <source>
        <strain evidence="3 4">P19</strain>
    </source>
</reference>
<dbReference type="GO" id="GO:0005737">
    <property type="term" value="C:cytoplasm"/>
    <property type="evidence" value="ECO:0007669"/>
    <property type="project" value="TreeGrafter"/>
</dbReference>
<dbReference type="EMBL" id="JH926945">
    <property type="protein sequence ID" value="EKE40087.1"/>
    <property type="molecule type" value="Genomic_DNA"/>
</dbReference>
<feature type="domain" description="Rho-GAP" evidence="2">
    <location>
        <begin position="1"/>
        <end position="111"/>
    </location>
</feature>
<dbReference type="InterPro" id="IPR000198">
    <property type="entry name" value="RhoGAP_dom"/>
</dbReference>
<dbReference type="GO" id="GO:0007264">
    <property type="term" value="P:small GTPase-mediated signal transduction"/>
    <property type="evidence" value="ECO:0007669"/>
    <property type="project" value="TreeGrafter"/>
</dbReference>
<evidence type="ECO:0000256" key="1">
    <source>
        <dbReference type="SAM" id="MobiDB-lite"/>
    </source>
</evidence>
<dbReference type="SUPFAM" id="SSF48350">
    <property type="entry name" value="GTPase activation domain, GAP"/>
    <property type="match status" value="1"/>
</dbReference>
<proteinExistence type="predicted"/>
<dbReference type="Gene3D" id="1.10.555.10">
    <property type="entry name" value="Rho GTPase activation protein"/>
    <property type="match status" value="1"/>
</dbReference>
<dbReference type="Proteomes" id="UP000006769">
    <property type="component" value="Unassembled WGS sequence"/>
</dbReference>
<evidence type="ECO:0000313" key="4">
    <source>
        <dbReference type="Proteomes" id="UP000006769"/>
    </source>
</evidence>
<dbReference type="GO" id="GO:0005096">
    <property type="term" value="F:GTPase activator activity"/>
    <property type="evidence" value="ECO:0007669"/>
    <property type="project" value="TreeGrafter"/>
</dbReference>
<feature type="compositionally biased region" description="Basic and acidic residues" evidence="1">
    <location>
        <begin position="168"/>
        <end position="183"/>
    </location>
</feature>
<dbReference type="PROSITE" id="PS50238">
    <property type="entry name" value="RHOGAP"/>
    <property type="match status" value="1"/>
</dbReference>
<dbReference type="VEuPathDB" id="AmoebaDB:ENU1_102580"/>
<feature type="region of interest" description="Disordered" evidence="1">
    <location>
        <begin position="136"/>
        <end position="217"/>
    </location>
</feature>
<dbReference type="PANTHER" id="PTHR45808">
    <property type="entry name" value="RHO GTPASE-ACTIVATING PROTEIN 68F"/>
    <property type="match status" value="1"/>
</dbReference>
<feature type="compositionally biased region" description="Polar residues" evidence="1">
    <location>
        <begin position="186"/>
        <end position="208"/>
    </location>
</feature>
<dbReference type="AlphaFoldDB" id="K2H1D6"/>
<dbReference type="PANTHER" id="PTHR45808:SF2">
    <property type="entry name" value="RHO GTPASE-ACTIVATING PROTEIN 68F"/>
    <property type="match status" value="1"/>
</dbReference>
<feature type="compositionally biased region" description="Low complexity" evidence="1">
    <location>
        <begin position="136"/>
        <end position="152"/>
    </location>
</feature>
<organism evidence="3 4">
    <name type="scientific">Entamoeba nuttalli (strain P19)</name>
    <name type="common">Amoeba</name>
    <dbReference type="NCBI Taxonomy" id="1076696"/>
    <lineage>
        <taxon>Eukaryota</taxon>
        <taxon>Amoebozoa</taxon>
        <taxon>Evosea</taxon>
        <taxon>Archamoebae</taxon>
        <taxon>Mastigamoebida</taxon>
        <taxon>Entamoebidae</taxon>
        <taxon>Entamoeba</taxon>
    </lineage>
</organism>
<sequence length="232" mass="26354">MNIDLLKQLEKGSEPEDIDKQDEKQLAIKINADLPLSIPLENYTCLKYLVALLYELSKNAKSKMTPSTISTCISPSIFYCDPSLKNEKLLEYNLKINEIFSFIISHTPVVFPSAKRCFSSRQKSIFLQHLDSTDSSDSQSSYHSSNPQHSSSPFIAESPRTLSSTVFIDKKAKEKKKEKEKKSKMSPLQNQGSIMEKNISNLQEQSPTPRFKSPRFFGKRGTLFESSRLSLM</sequence>
<dbReference type="Pfam" id="PF00620">
    <property type="entry name" value="RhoGAP"/>
    <property type="match status" value="1"/>
</dbReference>
<accession>K2H1D6</accession>
<gene>
    <name evidence="3" type="ORF">ENU1_102580</name>
</gene>
<dbReference type="GeneID" id="20073758"/>
<evidence type="ECO:0000313" key="3">
    <source>
        <dbReference type="EMBL" id="EKE40087.1"/>
    </source>
</evidence>
<evidence type="ECO:0000259" key="2">
    <source>
        <dbReference type="PROSITE" id="PS50238"/>
    </source>
</evidence>